<accession>A0A0F9R8K6</accession>
<protein>
    <submittedName>
        <fullName evidence="1">Uncharacterized protein</fullName>
    </submittedName>
</protein>
<gene>
    <name evidence="1" type="ORF">LCGC14_0625490</name>
</gene>
<comment type="caution">
    <text evidence="1">The sequence shown here is derived from an EMBL/GenBank/DDBJ whole genome shotgun (WGS) entry which is preliminary data.</text>
</comment>
<sequence length="57" mass="6730">MNIPLTEFNLKNIGDYFFFDNENFLQNNQKAVDIWARKRYGYKSPLSLISVINEELG</sequence>
<proteinExistence type="predicted"/>
<evidence type="ECO:0000313" key="1">
    <source>
        <dbReference type="EMBL" id="KKN51169.1"/>
    </source>
</evidence>
<name>A0A0F9R8K6_9ZZZZ</name>
<dbReference type="AlphaFoldDB" id="A0A0F9R8K6"/>
<reference evidence="1" key="1">
    <citation type="journal article" date="2015" name="Nature">
        <title>Complex archaea that bridge the gap between prokaryotes and eukaryotes.</title>
        <authorList>
            <person name="Spang A."/>
            <person name="Saw J.H."/>
            <person name="Jorgensen S.L."/>
            <person name="Zaremba-Niedzwiedzka K."/>
            <person name="Martijn J."/>
            <person name="Lind A.E."/>
            <person name="van Eijk R."/>
            <person name="Schleper C."/>
            <person name="Guy L."/>
            <person name="Ettema T.J."/>
        </authorList>
    </citation>
    <scope>NUCLEOTIDE SEQUENCE</scope>
</reference>
<organism evidence="1">
    <name type="scientific">marine sediment metagenome</name>
    <dbReference type="NCBI Taxonomy" id="412755"/>
    <lineage>
        <taxon>unclassified sequences</taxon>
        <taxon>metagenomes</taxon>
        <taxon>ecological metagenomes</taxon>
    </lineage>
</organism>
<dbReference type="EMBL" id="LAZR01001076">
    <property type="protein sequence ID" value="KKN51169.1"/>
    <property type="molecule type" value="Genomic_DNA"/>
</dbReference>